<organism evidence="6 7">
    <name type="scientific">Parasphingopyxis lamellibrachiae</name>
    <dbReference type="NCBI Taxonomy" id="680125"/>
    <lineage>
        <taxon>Bacteria</taxon>
        <taxon>Pseudomonadati</taxon>
        <taxon>Pseudomonadota</taxon>
        <taxon>Alphaproteobacteria</taxon>
        <taxon>Sphingomonadales</taxon>
        <taxon>Sphingomonadaceae</taxon>
        <taxon>Parasphingopyxis</taxon>
    </lineage>
</organism>
<dbReference type="AlphaFoldDB" id="A0A3D9FD82"/>
<sequence>MSSMIKHTATFLALGATALIGSVAASAQSLNSEQRAWYASRLGVSGAGSVGSVPRANPLGEAVLQWNRLQQSDALPFNDYASFLVSHPGWPGEARMQRVAEQQIPATGTSPRSLIAYFERFEPVTASGALRYAEALAAMGRNDEASRFARQAWRLGAFNRLSATSDEAVILTRFAGALRPEDHDARFDYLLWQDDTSAAARVLSLTSSSRRDAHSARLRLATGAGAEAGQSALGDPGYVAERAMWLRNNGRSVEARRLLANRPALRFRPTDAEEWFEVLLTNARAAANDRQWSTAFSIASKVDDAFEPGTDVSGEALGVRDDYTSLTWLAGTTALWHQNRPADAIGMFERYGRAARTPQTRSKGFYWAGRAAEAAGRRDEANRFYEEAAVFYDYFYGQLATERLGRRLSIPQVAQSAPDQASQRSFMAREIVQATRLLGELGAWDTQSTFLRALSSQARSDEDHRLTAMLSSQIGRQDLAVMTHRSARVNGFDATAYGYPTVPMPSSSRRYFTLVHAIARQESQFDTRAVSHAGARGLMQFMPATAREVSRWIGRSYNRSALTADPQYSISLATAYYESLYNRWNNHALSAGSYNAGPGNVNRWIRANGDPRTPGVDIVRWIEEIPIYETKNYIQRVMENAVMYDLLHPDRAYMPPNNAPLSRYLGKATPG</sequence>
<evidence type="ECO:0000313" key="7">
    <source>
        <dbReference type="Proteomes" id="UP000256310"/>
    </source>
</evidence>
<dbReference type="Proteomes" id="UP000256310">
    <property type="component" value="Unassembled WGS sequence"/>
</dbReference>
<dbReference type="Gene3D" id="1.10.530.10">
    <property type="match status" value="1"/>
</dbReference>
<dbReference type="SUPFAM" id="SSF53955">
    <property type="entry name" value="Lysozyme-like"/>
    <property type="match status" value="1"/>
</dbReference>
<comment type="similarity">
    <text evidence="1">Belongs to the transglycosylase Slt family.</text>
</comment>
<accession>A0A3D9FD82</accession>
<evidence type="ECO:0000313" key="6">
    <source>
        <dbReference type="EMBL" id="RED15618.1"/>
    </source>
</evidence>
<keyword evidence="3 4" id="KW-0732">Signal</keyword>
<dbReference type="OrthoDB" id="9815002at2"/>
<evidence type="ECO:0000256" key="2">
    <source>
        <dbReference type="ARBA" id="ARBA00009387"/>
    </source>
</evidence>
<dbReference type="RefSeq" id="WP_116235115.1">
    <property type="nucleotide sequence ID" value="NZ_QRDP01000004.1"/>
</dbReference>
<name>A0A3D9FD82_9SPHN</name>
<dbReference type="InterPro" id="IPR023346">
    <property type="entry name" value="Lysozyme-like_dom_sf"/>
</dbReference>
<evidence type="ECO:0000256" key="1">
    <source>
        <dbReference type="ARBA" id="ARBA00007734"/>
    </source>
</evidence>
<evidence type="ECO:0000259" key="5">
    <source>
        <dbReference type="Pfam" id="PF01464"/>
    </source>
</evidence>
<dbReference type="PANTHER" id="PTHR37423:SF2">
    <property type="entry name" value="MEMBRANE-BOUND LYTIC MUREIN TRANSGLYCOSYLASE C"/>
    <property type="match status" value="1"/>
</dbReference>
<evidence type="ECO:0000256" key="3">
    <source>
        <dbReference type="ARBA" id="ARBA00022729"/>
    </source>
</evidence>
<dbReference type="Pfam" id="PF01464">
    <property type="entry name" value="SLT"/>
    <property type="match status" value="1"/>
</dbReference>
<dbReference type="EMBL" id="QRDP01000004">
    <property type="protein sequence ID" value="RED15618.1"/>
    <property type="molecule type" value="Genomic_DNA"/>
</dbReference>
<dbReference type="SUPFAM" id="SSF48435">
    <property type="entry name" value="Bacterial muramidases"/>
    <property type="match status" value="1"/>
</dbReference>
<dbReference type="InterPro" id="IPR008939">
    <property type="entry name" value="Lytic_TGlycosylase_superhlx_U"/>
</dbReference>
<reference evidence="6 7" key="1">
    <citation type="submission" date="2018-07" db="EMBL/GenBank/DDBJ databases">
        <title>Genomic Encyclopedia of Type Strains, Phase IV (KMG-IV): sequencing the most valuable type-strain genomes for metagenomic binning, comparative biology and taxonomic classification.</title>
        <authorList>
            <person name="Goeker M."/>
        </authorList>
    </citation>
    <scope>NUCLEOTIDE SEQUENCE [LARGE SCALE GENOMIC DNA]</scope>
    <source>
        <strain evidence="6 7">DSM 26725</strain>
    </source>
</reference>
<dbReference type="PANTHER" id="PTHR37423">
    <property type="entry name" value="SOLUBLE LYTIC MUREIN TRANSGLYCOSYLASE-RELATED"/>
    <property type="match status" value="1"/>
</dbReference>
<dbReference type="InterPro" id="IPR008258">
    <property type="entry name" value="Transglycosylase_SLT_dom_1"/>
</dbReference>
<comment type="caution">
    <text evidence="6">The sequence shown here is derived from an EMBL/GenBank/DDBJ whole genome shotgun (WGS) entry which is preliminary data.</text>
</comment>
<feature type="signal peptide" evidence="4">
    <location>
        <begin position="1"/>
        <end position="27"/>
    </location>
</feature>
<comment type="similarity">
    <text evidence="2">Belongs to the virb1 family.</text>
</comment>
<feature type="chain" id="PRO_5017784062" evidence="4">
    <location>
        <begin position="28"/>
        <end position="671"/>
    </location>
</feature>
<dbReference type="GO" id="GO:0042597">
    <property type="term" value="C:periplasmic space"/>
    <property type="evidence" value="ECO:0007669"/>
    <property type="project" value="InterPro"/>
</dbReference>
<dbReference type="GO" id="GO:0004553">
    <property type="term" value="F:hydrolase activity, hydrolyzing O-glycosyl compounds"/>
    <property type="evidence" value="ECO:0007669"/>
    <property type="project" value="InterPro"/>
</dbReference>
<feature type="domain" description="Transglycosylase SLT" evidence="5">
    <location>
        <begin position="514"/>
        <end position="610"/>
    </location>
</feature>
<dbReference type="Gene3D" id="1.25.20.10">
    <property type="entry name" value="Bacterial muramidases"/>
    <property type="match status" value="1"/>
</dbReference>
<protein>
    <submittedName>
        <fullName evidence="6">Soluble lytic murein transglycosylase</fullName>
    </submittedName>
</protein>
<proteinExistence type="inferred from homology"/>
<keyword evidence="7" id="KW-1185">Reference proteome</keyword>
<dbReference type="CDD" id="cd13401">
    <property type="entry name" value="Slt70-like"/>
    <property type="match status" value="1"/>
</dbReference>
<evidence type="ECO:0000256" key="4">
    <source>
        <dbReference type="SAM" id="SignalP"/>
    </source>
</evidence>
<gene>
    <name evidence="6" type="ORF">DFR46_0616</name>
</gene>